<dbReference type="RefSeq" id="XP_012240312.1">
    <property type="nucleotide sequence ID" value="XM_012384889.3"/>
</dbReference>
<dbReference type="GeneID" id="100747050"/>
<dbReference type="OrthoDB" id="5949570at2759"/>
<dbReference type="OMA" id="MIENIML"/>
<reference evidence="2" key="1">
    <citation type="submission" date="2025-08" db="UniProtKB">
        <authorList>
            <consortium name="RefSeq"/>
        </authorList>
    </citation>
    <scope>IDENTIFICATION</scope>
</reference>
<accession>A0A6P3UT62</accession>
<organism evidence="1 2">
    <name type="scientific">Bombus impatiens</name>
    <name type="common">Bumblebee</name>
    <dbReference type="NCBI Taxonomy" id="132113"/>
    <lineage>
        <taxon>Eukaryota</taxon>
        <taxon>Metazoa</taxon>
        <taxon>Ecdysozoa</taxon>
        <taxon>Arthropoda</taxon>
        <taxon>Hexapoda</taxon>
        <taxon>Insecta</taxon>
        <taxon>Pterygota</taxon>
        <taxon>Neoptera</taxon>
        <taxon>Endopterygota</taxon>
        <taxon>Hymenoptera</taxon>
        <taxon>Apocrita</taxon>
        <taxon>Aculeata</taxon>
        <taxon>Apoidea</taxon>
        <taxon>Anthophila</taxon>
        <taxon>Apidae</taxon>
        <taxon>Bombus</taxon>
        <taxon>Pyrobombus</taxon>
    </lineage>
</organism>
<dbReference type="AlphaFoldDB" id="A0A6P3UT62"/>
<dbReference type="KEGG" id="bim:100747050"/>
<keyword evidence="1" id="KW-1185">Reference proteome</keyword>
<sequence length="318" mass="36887">MLKTWCKLTNTFKIKKNLWVQPLTKCSTVTKRNIKNNLVQFSKYKAKILQLVNTSKLDDLTQFISASHAETLISKRTSNGLYKSLNDVLLKTKIDVDSWNNFCTSFINHYKKQQWKNLIKSDINTTAMPATLLGIYVGPTAITWSLVDRNFNVLAWDSIIWWNKFPKYDVIKLVRLFVEQLPLCSSYVMEELIINRSRGTSYMMQHQIISSIVSCIKLIQYRRTNNSDSLANILYILKPLTTARFFNLMVASEVIAVDYFIKKILDDTKTDNELLRDIHIAYELKEKYMGKVPGEREQMGKSLLTTLACLHIIRNCMS</sequence>
<dbReference type="InterPro" id="IPR039150">
    <property type="entry name" value="TEFM"/>
</dbReference>
<proteinExistence type="predicted"/>
<protein>
    <submittedName>
        <fullName evidence="2">Uncharacterized protein LOC100747050</fullName>
    </submittedName>
</protein>
<dbReference type="Proteomes" id="UP000515180">
    <property type="component" value="Unplaced"/>
</dbReference>
<dbReference type="PANTHER" id="PTHR21053">
    <property type="entry name" value="TRANSCRIPTION ELONGATION FACTOR, MITOCHONDRIAL"/>
    <property type="match status" value="1"/>
</dbReference>
<gene>
    <name evidence="2" type="primary">LOC100747050</name>
</gene>
<dbReference type="GO" id="GO:0030337">
    <property type="term" value="F:DNA polymerase processivity factor activity"/>
    <property type="evidence" value="ECO:0007669"/>
    <property type="project" value="TreeGrafter"/>
</dbReference>
<name>A0A6P3UT62_BOMIM</name>
<dbReference type="GO" id="GO:0006392">
    <property type="term" value="P:transcription elongation by mitochondrial RNA polymerase"/>
    <property type="evidence" value="ECO:0007669"/>
    <property type="project" value="InterPro"/>
</dbReference>
<dbReference type="PANTHER" id="PTHR21053:SF2">
    <property type="entry name" value="TRANSCRIPTION ELONGATION FACTOR, MITOCHONDRIAL"/>
    <property type="match status" value="1"/>
</dbReference>
<dbReference type="GO" id="GO:0042645">
    <property type="term" value="C:mitochondrial nucleoid"/>
    <property type="evidence" value="ECO:0007669"/>
    <property type="project" value="TreeGrafter"/>
</dbReference>
<evidence type="ECO:0000313" key="1">
    <source>
        <dbReference type="Proteomes" id="UP000515180"/>
    </source>
</evidence>
<evidence type="ECO:0000313" key="2">
    <source>
        <dbReference type="RefSeq" id="XP_012240312.1"/>
    </source>
</evidence>